<dbReference type="SUPFAM" id="SSF109854">
    <property type="entry name" value="DinB/YfiT-like putative metalloenzymes"/>
    <property type="match status" value="1"/>
</dbReference>
<feature type="domain" description="DinB-like" evidence="5">
    <location>
        <begin position="26"/>
        <end position="159"/>
    </location>
</feature>
<dbReference type="PANTHER" id="PTHR23150">
    <property type="entry name" value="SULFATASE MODIFYING FACTOR 1, 2"/>
    <property type="match status" value="1"/>
</dbReference>
<evidence type="ECO:0000256" key="3">
    <source>
        <dbReference type="ARBA" id="ARBA00037882"/>
    </source>
</evidence>
<evidence type="ECO:0000313" key="7">
    <source>
        <dbReference type="Proteomes" id="UP000246483"/>
    </source>
</evidence>
<dbReference type="PANTHER" id="PTHR23150:SF36">
    <property type="entry name" value="HERCYNINE OXYGENASE"/>
    <property type="match status" value="1"/>
</dbReference>
<dbReference type="EMBL" id="QGUB01000004">
    <property type="protein sequence ID" value="PWW46387.1"/>
    <property type="molecule type" value="Genomic_DNA"/>
</dbReference>
<dbReference type="InterPro" id="IPR017806">
    <property type="entry name" value="EgtB"/>
</dbReference>
<dbReference type="GO" id="GO:0052699">
    <property type="term" value="P:ergothioneine biosynthetic process"/>
    <property type="evidence" value="ECO:0007669"/>
    <property type="project" value="InterPro"/>
</dbReference>
<gene>
    <name evidence="6" type="ORF">DFR36_104167</name>
</gene>
<evidence type="ECO:0000256" key="2">
    <source>
        <dbReference type="ARBA" id="ARBA00023004"/>
    </source>
</evidence>
<dbReference type="Pfam" id="PF12867">
    <property type="entry name" value="DinB_2"/>
    <property type="match status" value="1"/>
</dbReference>
<dbReference type="AlphaFoldDB" id="A0A317RBF5"/>
<dbReference type="Proteomes" id="UP000246483">
    <property type="component" value="Unassembled WGS sequence"/>
</dbReference>
<sequence length="438" mass="48475">MHDALDNVRAPVARQGDGAAALARRFSEVRAATAALAAPLSAEDCAAQSMPEASPVKWHLAHTTWFFETFVLERWERGSVPFDPAFRVLFNSYYQRVGPQHPRPRRGLLTRPALATVLAWREAVDARVRHLLQQAEPPPALASMVELGLQHEQQHQELIATDVKHLLSCHPAWPPYHPQPPPALGRPSGPPQPLVWHEFPGGLVEIGHQGTGFAFDNEGPRHPVWLQPYALADRPVSNADYLAFVEDGGYREPAHWLAEGWDWVCSQGLGHPLYWRQRGQGWEEFTLAGARPLEPAQPVVHLSYYEADAYARWAGARLPTEAEWEAAAGSARPEEGHWAGAGVLHPRAAPPGERGDPLRQLFGDVWEWTQSSYAPYPGFVPAPGAVGEYNGKFMVNQYVLRGGSCATPAGHVRASYRNFFPATARWQFSGLRLARDGG</sequence>
<accession>A0A317RBF5</accession>
<dbReference type="InterPro" id="IPR005532">
    <property type="entry name" value="SUMF_dom"/>
</dbReference>
<evidence type="ECO:0000313" key="6">
    <source>
        <dbReference type="EMBL" id="PWW46387.1"/>
    </source>
</evidence>
<dbReference type="InterPro" id="IPR024775">
    <property type="entry name" value="DinB-like"/>
</dbReference>
<dbReference type="InterPro" id="IPR034660">
    <property type="entry name" value="DinB/YfiT-like"/>
</dbReference>
<evidence type="ECO:0000259" key="5">
    <source>
        <dbReference type="Pfam" id="PF12867"/>
    </source>
</evidence>
<organism evidence="6 7">
    <name type="scientific">Melaminivora alkalimesophila</name>
    <dbReference type="NCBI Taxonomy" id="1165852"/>
    <lineage>
        <taxon>Bacteria</taxon>
        <taxon>Pseudomonadati</taxon>
        <taxon>Pseudomonadota</taxon>
        <taxon>Betaproteobacteria</taxon>
        <taxon>Burkholderiales</taxon>
        <taxon>Comamonadaceae</taxon>
        <taxon>Melaminivora</taxon>
    </lineage>
</organism>
<name>A0A317RBF5_9BURK</name>
<keyword evidence="2" id="KW-0408">Iron</keyword>
<proteinExistence type="predicted"/>
<dbReference type="Pfam" id="PF03781">
    <property type="entry name" value="FGE-sulfatase"/>
    <property type="match status" value="1"/>
</dbReference>
<dbReference type="InterPro" id="IPR051043">
    <property type="entry name" value="Sulfatase_Mod_Factor_Kinase"/>
</dbReference>
<comment type="caution">
    <text evidence="6">The sequence shown here is derived from an EMBL/GenBank/DDBJ whole genome shotgun (WGS) entry which is preliminary data.</text>
</comment>
<evidence type="ECO:0000259" key="4">
    <source>
        <dbReference type="Pfam" id="PF03781"/>
    </source>
</evidence>
<reference evidence="6 7" key="1">
    <citation type="submission" date="2018-05" db="EMBL/GenBank/DDBJ databases">
        <title>Genomic Encyclopedia of Type Strains, Phase IV (KMG-IV): sequencing the most valuable type-strain genomes for metagenomic binning, comparative biology and taxonomic classification.</title>
        <authorList>
            <person name="Goeker M."/>
        </authorList>
    </citation>
    <scope>NUCLEOTIDE SEQUENCE [LARGE SCALE GENOMIC DNA]</scope>
    <source>
        <strain evidence="6 7">DSM 26006</strain>
    </source>
</reference>
<evidence type="ECO:0000256" key="1">
    <source>
        <dbReference type="ARBA" id="ARBA00023002"/>
    </source>
</evidence>
<keyword evidence="1" id="KW-0560">Oxidoreductase</keyword>
<feature type="domain" description="Sulfatase-modifying factor enzyme-like" evidence="4">
    <location>
        <begin position="199"/>
        <end position="435"/>
    </location>
</feature>
<dbReference type="InterPro" id="IPR042095">
    <property type="entry name" value="SUMF_sf"/>
</dbReference>
<comment type="pathway">
    <text evidence="3">Amino-acid biosynthesis; ergothioneine biosynthesis.</text>
</comment>
<dbReference type="SUPFAM" id="SSF56436">
    <property type="entry name" value="C-type lectin-like"/>
    <property type="match status" value="1"/>
</dbReference>
<dbReference type="Gene3D" id="3.90.1580.10">
    <property type="entry name" value="paralog of FGE (formylglycine-generating enzyme)"/>
    <property type="match status" value="1"/>
</dbReference>
<dbReference type="InterPro" id="IPR016187">
    <property type="entry name" value="CTDL_fold"/>
</dbReference>
<dbReference type="RefSeq" id="WP_019375238.1">
    <property type="nucleotide sequence ID" value="NZ_ALEE01000771.1"/>
</dbReference>
<keyword evidence="7" id="KW-1185">Reference proteome</keyword>
<protein>
    <submittedName>
        <fullName evidence="6">Ergothioneine biosynthesis protein EgtB</fullName>
    </submittedName>
</protein>
<dbReference type="NCBIfam" id="TIGR03440">
    <property type="entry name" value="egtB_TIGR03440"/>
    <property type="match status" value="1"/>
</dbReference>